<reference evidence="2" key="1">
    <citation type="submission" date="2021-02" db="EMBL/GenBank/DDBJ databases">
        <title>Metagenome analyses of Stigonema ocellatum DSM 106950, Chlorogloea purpurea SAG 13.99 and Gomphosphaeria aponina DSM 107014.</title>
        <authorList>
            <person name="Marter P."/>
            <person name="Huang S."/>
        </authorList>
    </citation>
    <scope>NUCLEOTIDE SEQUENCE</scope>
    <source>
        <strain evidence="2">JP213</strain>
    </source>
</reference>
<protein>
    <submittedName>
        <fullName evidence="2">Purine-binding chemotaxis protein CheW</fullName>
    </submittedName>
</protein>
<evidence type="ECO:0000313" key="3">
    <source>
        <dbReference type="Proteomes" id="UP000767446"/>
    </source>
</evidence>
<dbReference type="GO" id="GO:0006935">
    <property type="term" value="P:chemotaxis"/>
    <property type="evidence" value="ECO:0007669"/>
    <property type="project" value="InterPro"/>
</dbReference>
<dbReference type="SMART" id="SM00260">
    <property type="entry name" value="CheW"/>
    <property type="match status" value="1"/>
</dbReference>
<feature type="domain" description="CheW-like" evidence="1">
    <location>
        <begin position="18"/>
        <end position="162"/>
    </location>
</feature>
<dbReference type="AlphaFoldDB" id="A0A941GRF0"/>
<gene>
    <name evidence="2" type="ORF">DSM107014_01810</name>
</gene>
<dbReference type="PANTHER" id="PTHR22617:SF23">
    <property type="entry name" value="CHEMOTAXIS PROTEIN CHEW"/>
    <property type="match status" value="1"/>
</dbReference>
<dbReference type="Gene3D" id="2.30.30.40">
    <property type="entry name" value="SH3 Domains"/>
    <property type="match status" value="1"/>
</dbReference>
<dbReference type="InterPro" id="IPR002545">
    <property type="entry name" value="CheW-lke_dom"/>
</dbReference>
<dbReference type="PROSITE" id="PS50851">
    <property type="entry name" value="CHEW"/>
    <property type="match status" value="1"/>
</dbReference>
<dbReference type="Gene3D" id="2.40.50.180">
    <property type="entry name" value="CheA-289, Domain 4"/>
    <property type="match status" value="1"/>
</dbReference>
<comment type="caution">
    <text evidence="2">The sequence shown here is derived from an EMBL/GenBank/DDBJ whole genome shotgun (WGS) entry which is preliminary data.</text>
</comment>
<dbReference type="EMBL" id="JADQBC010000007">
    <property type="protein sequence ID" value="MBR8826637.1"/>
    <property type="molecule type" value="Genomic_DNA"/>
</dbReference>
<evidence type="ECO:0000259" key="1">
    <source>
        <dbReference type="PROSITE" id="PS50851"/>
    </source>
</evidence>
<name>A0A941GRF0_9CHRO</name>
<dbReference type="InterPro" id="IPR039315">
    <property type="entry name" value="CheW"/>
</dbReference>
<dbReference type="InterPro" id="IPR036061">
    <property type="entry name" value="CheW-like_dom_sf"/>
</dbReference>
<dbReference type="GO" id="GO:0007165">
    <property type="term" value="P:signal transduction"/>
    <property type="evidence" value="ECO:0007669"/>
    <property type="project" value="InterPro"/>
</dbReference>
<dbReference type="GO" id="GO:0005829">
    <property type="term" value="C:cytosol"/>
    <property type="evidence" value="ECO:0007669"/>
    <property type="project" value="TreeGrafter"/>
</dbReference>
<accession>A0A941GRF0</accession>
<organism evidence="2 3">
    <name type="scientific">Gomphosphaeria aponina SAG 52.96 = DSM 107014</name>
    <dbReference type="NCBI Taxonomy" id="1521640"/>
    <lineage>
        <taxon>Bacteria</taxon>
        <taxon>Bacillati</taxon>
        <taxon>Cyanobacteriota</taxon>
        <taxon>Cyanophyceae</taxon>
        <taxon>Oscillatoriophycideae</taxon>
        <taxon>Chroococcales</taxon>
        <taxon>Gomphosphaeriaceae</taxon>
        <taxon>Gomphosphaeria</taxon>
    </lineage>
</organism>
<dbReference type="Proteomes" id="UP000767446">
    <property type="component" value="Unassembled WGS sequence"/>
</dbReference>
<dbReference type="SUPFAM" id="SSF50341">
    <property type="entry name" value="CheW-like"/>
    <property type="match status" value="1"/>
</dbReference>
<sequence length="165" mass="18267">MNTSTLKPKLSQLGSNLGEPYLRLQLERNTSAALEMKHSQEVITVPVGRIAPMPNMPDFVLGLLNQRSRVFWVVDLPQMLELQPLEVDVQNYNIAIVRVGNMPLALAVREVKGVMRLQAELIQSPLGTVSPSLTAYVRGCVLEKKEVLLVLEPEAIVNASVLQTK</sequence>
<dbReference type="Pfam" id="PF01584">
    <property type="entry name" value="CheW"/>
    <property type="match status" value="1"/>
</dbReference>
<dbReference type="PANTHER" id="PTHR22617">
    <property type="entry name" value="CHEMOTAXIS SENSOR HISTIDINE KINASE-RELATED"/>
    <property type="match status" value="1"/>
</dbReference>
<proteinExistence type="predicted"/>
<evidence type="ECO:0000313" key="2">
    <source>
        <dbReference type="EMBL" id="MBR8826637.1"/>
    </source>
</evidence>